<keyword evidence="6" id="KW-0464">Manganese</keyword>
<evidence type="ECO:0000256" key="6">
    <source>
        <dbReference type="ARBA" id="ARBA00023211"/>
    </source>
</evidence>
<dbReference type="STRING" id="556484.B7G3F5"/>
<dbReference type="CDD" id="cd03426">
    <property type="entry name" value="NUDIX_CoAse_Nudt7"/>
    <property type="match status" value="1"/>
</dbReference>
<dbReference type="InParanoid" id="B7G3F5"/>
<evidence type="ECO:0000256" key="2">
    <source>
        <dbReference type="ARBA" id="ARBA00001946"/>
    </source>
</evidence>
<evidence type="ECO:0000256" key="3">
    <source>
        <dbReference type="ARBA" id="ARBA00022723"/>
    </source>
</evidence>
<keyword evidence="4" id="KW-0378">Hydrolase</keyword>
<keyword evidence="9" id="KW-1185">Reference proteome</keyword>
<dbReference type="InterPro" id="IPR015797">
    <property type="entry name" value="NUDIX_hydrolase-like_dom_sf"/>
</dbReference>
<gene>
    <name evidence="8" type="ORF">PHATRDRAFT_6789</name>
</gene>
<dbReference type="AlphaFoldDB" id="B7G3F5"/>
<dbReference type="RefSeq" id="XP_002181779.1">
    <property type="nucleotide sequence ID" value="XM_002181743.1"/>
</dbReference>
<dbReference type="SUPFAM" id="SSF55811">
    <property type="entry name" value="Nudix"/>
    <property type="match status" value="1"/>
</dbReference>
<organism evidence="8 9">
    <name type="scientific">Phaeodactylum tricornutum (strain CCAP 1055/1)</name>
    <dbReference type="NCBI Taxonomy" id="556484"/>
    <lineage>
        <taxon>Eukaryota</taxon>
        <taxon>Sar</taxon>
        <taxon>Stramenopiles</taxon>
        <taxon>Ochrophyta</taxon>
        <taxon>Bacillariophyta</taxon>
        <taxon>Bacillariophyceae</taxon>
        <taxon>Bacillariophycidae</taxon>
        <taxon>Naviculales</taxon>
        <taxon>Phaeodactylaceae</taxon>
        <taxon>Phaeodactylum</taxon>
    </lineage>
</organism>
<dbReference type="Gene3D" id="3.90.79.10">
    <property type="entry name" value="Nucleoside Triphosphate Pyrophosphohydrolase"/>
    <property type="match status" value="1"/>
</dbReference>
<dbReference type="HOGENOM" id="CLU_805261_0_0_1"/>
<dbReference type="OrthoDB" id="206213at2759"/>
<reference evidence="8 9" key="1">
    <citation type="journal article" date="2008" name="Nature">
        <title>The Phaeodactylum genome reveals the evolutionary history of diatom genomes.</title>
        <authorList>
            <person name="Bowler C."/>
            <person name="Allen A.E."/>
            <person name="Badger J.H."/>
            <person name="Grimwood J."/>
            <person name="Jabbari K."/>
            <person name="Kuo A."/>
            <person name="Maheswari U."/>
            <person name="Martens C."/>
            <person name="Maumus F."/>
            <person name="Otillar R.P."/>
            <person name="Rayko E."/>
            <person name="Salamov A."/>
            <person name="Vandepoele K."/>
            <person name="Beszteri B."/>
            <person name="Gruber A."/>
            <person name="Heijde M."/>
            <person name="Katinka M."/>
            <person name="Mock T."/>
            <person name="Valentin K."/>
            <person name="Verret F."/>
            <person name="Berges J.A."/>
            <person name="Brownlee C."/>
            <person name="Cadoret J.P."/>
            <person name="Chiovitti A."/>
            <person name="Choi C.J."/>
            <person name="Coesel S."/>
            <person name="De Martino A."/>
            <person name="Detter J.C."/>
            <person name="Durkin C."/>
            <person name="Falciatore A."/>
            <person name="Fournet J."/>
            <person name="Haruta M."/>
            <person name="Huysman M.J."/>
            <person name="Jenkins B.D."/>
            <person name="Jiroutova K."/>
            <person name="Jorgensen R.E."/>
            <person name="Joubert Y."/>
            <person name="Kaplan A."/>
            <person name="Kroger N."/>
            <person name="Kroth P.G."/>
            <person name="La Roche J."/>
            <person name="Lindquist E."/>
            <person name="Lommer M."/>
            <person name="Martin-Jezequel V."/>
            <person name="Lopez P.J."/>
            <person name="Lucas S."/>
            <person name="Mangogna M."/>
            <person name="McGinnis K."/>
            <person name="Medlin L.K."/>
            <person name="Montsant A."/>
            <person name="Oudot-Le Secq M.P."/>
            <person name="Napoli C."/>
            <person name="Obornik M."/>
            <person name="Parker M.S."/>
            <person name="Petit J.L."/>
            <person name="Porcel B.M."/>
            <person name="Poulsen N."/>
            <person name="Robison M."/>
            <person name="Rychlewski L."/>
            <person name="Rynearson T.A."/>
            <person name="Schmutz J."/>
            <person name="Shapiro H."/>
            <person name="Siaut M."/>
            <person name="Stanley M."/>
            <person name="Sussman M.R."/>
            <person name="Taylor A.R."/>
            <person name="Vardi A."/>
            <person name="von Dassow P."/>
            <person name="Vyverman W."/>
            <person name="Willis A."/>
            <person name="Wyrwicz L.S."/>
            <person name="Rokhsar D.S."/>
            <person name="Weissenbach J."/>
            <person name="Armbrust E.V."/>
            <person name="Green B.R."/>
            <person name="Van de Peer Y."/>
            <person name="Grigoriev I.V."/>
        </authorList>
    </citation>
    <scope>NUCLEOTIDE SEQUENCE [LARGE SCALE GENOMIC DNA]</scope>
    <source>
        <strain evidence="8 9">CCAP 1055/1</strain>
    </source>
</reference>
<dbReference type="GO" id="GO:0015938">
    <property type="term" value="P:coenzyme A catabolic process"/>
    <property type="evidence" value="ECO:0007669"/>
    <property type="project" value="TreeGrafter"/>
</dbReference>
<protein>
    <recommendedName>
        <fullName evidence="7">Nudix hydrolase domain-containing protein</fullName>
    </recommendedName>
</protein>
<accession>B7G3F5</accession>
<comment type="cofactor">
    <cofactor evidence="2">
        <name>Mg(2+)</name>
        <dbReference type="ChEBI" id="CHEBI:18420"/>
    </cofactor>
</comment>
<dbReference type="EMBL" id="CM000615">
    <property type="protein sequence ID" value="EEC46993.1"/>
    <property type="molecule type" value="Genomic_DNA"/>
</dbReference>
<reference evidence="9" key="2">
    <citation type="submission" date="2008-08" db="EMBL/GenBank/DDBJ databases">
        <authorList>
            <consortium name="Diatom Consortium"/>
            <person name="Grigoriev I."/>
            <person name="Grimwood J."/>
            <person name="Kuo A."/>
            <person name="Otillar R.P."/>
            <person name="Salamov A."/>
            <person name="Detter J.C."/>
            <person name="Lindquist E."/>
            <person name="Shapiro H."/>
            <person name="Lucas S."/>
            <person name="Glavina del Rio T."/>
            <person name="Pitluck S."/>
            <person name="Rokhsar D."/>
            <person name="Bowler C."/>
        </authorList>
    </citation>
    <scope>GENOME REANNOTATION</scope>
    <source>
        <strain evidence="9">CCAP 1055/1</strain>
    </source>
</reference>
<dbReference type="Pfam" id="PF00293">
    <property type="entry name" value="NUDIX"/>
    <property type="match status" value="1"/>
</dbReference>
<evidence type="ECO:0000256" key="1">
    <source>
        <dbReference type="ARBA" id="ARBA00001936"/>
    </source>
</evidence>
<name>B7G3F5_PHATC</name>
<evidence type="ECO:0000313" key="8">
    <source>
        <dbReference type="EMBL" id="EEC46993.1"/>
    </source>
</evidence>
<dbReference type="InterPro" id="IPR000086">
    <property type="entry name" value="NUDIX_hydrolase_dom"/>
</dbReference>
<dbReference type="PANTHER" id="PTHR12992">
    <property type="entry name" value="NUDIX HYDROLASE"/>
    <property type="match status" value="1"/>
</dbReference>
<evidence type="ECO:0000256" key="5">
    <source>
        <dbReference type="ARBA" id="ARBA00022842"/>
    </source>
</evidence>
<comment type="cofactor">
    <cofactor evidence="1">
        <name>Mn(2+)</name>
        <dbReference type="ChEBI" id="CHEBI:29035"/>
    </cofactor>
</comment>
<evidence type="ECO:0000259" key="7">
    <source>
        <dbReference type="PROSITE" id="PS51462"/>
    </source>
</evidence>
<dbReference type="GO" id="GO:0010945">
    <property type="term" value="F:coenzyme A diphosphatase activity"/>
    <property type="evidence" value="ECO:0007669"/>
    <property type="project" value="InterPro"/>
</dbReference>
<feature type="non-terminal residue" evidence="8">
    <location>
        <position position="132"/>
    </location>
</feature>
<keyword evidence="3" id="KW-0479">Metal-binding</keyword>
<dbReference type="GeneID" id="7202473"/>
<sequence>MEPKDSPQHIGLKRASVLIPLFRRPSSGIHVLLTQRPKNMRTHAGEVCFPGGQQDPEDEQDDVVTALREAYEEVGLSPEHVRPICRLPTIESVNHLCVTPIVALVEPSSAAEPHQLKISQAEVDAVFSVPLS</sequence>
<evidence type="ECO:0000313" key="9">
    <source>
        <dbReference type="Proteomes" id="UP000000759"/>
    </source>
</evidence>
<dbReference type="GO" id="GO:0046872">
    <property type="term" value="F:metal ion binding"/>
    <property type="evidence" value="ECO:0007669"/>
    <property type="project" value="UniProtKB-KW"/>
</dbReference>
<proteinExistence type="predicted"/>
<dbReference type="PANTHER" id="PTHR12992:SF24">
    <property type="entry name" value="PEROXISOMAL COENZYME A DIPHOSPHATASE NUDT7"/>
    <property type="match status" value="1"/>
</dbReference>
<dbReference type="KEGG" id="pti:PHATRDRAFT_6789"/>
<dbReference type="PaxDb" id="2850-Phatr6789"/>
<dbReference type="eggNOG" id="KOG3069">
    <property type="taxonomic scope" value="Eukaryota"/>
</dbReference>
<keyword evidence="5" id="KW-0460">Magnesium</keyword>
<feature type="domain" description="Nudix hydrolase" evidence="7">
    <location>
        <begin position="12"/>
        <end position="132"/>
    </location>
</feature>
<dbReference type="InterPro" id="IPR045121">
    <property type="entry name" value="CoAse"/>
</dbReference>
<evidence type="ECO:0000256" key="4">
    <source>
        <dbReference type="ARBA" id="ARBA00022801"/>
    </source>
</evidence>
<dbReference type="Proteomes" id="UP000000759">
    <property type="component" value="Chromosome 13"/>
</dbReference>
<dbReference type="PROSITE" id="PS51462">
    <property type="entry name" value="NUDIX"/>
    <property type="match status" value="1"/>
</dbReference>